<dbReference type="AlphaFoldDB" id="A0A2S7KR68"/>
<keyword evidence="1" id="KW-0732">Signal</keyword>
<feature type="chain" id="PRO_5015640663" evidence="1">
    <location>
        <begin position="18"/>
        <end position="257"/>
    </location>
</feature>
<gene>
    <name evidence="2" type="ORF">BST85_09215</name>
</gene>
<sequence>MRIALLLSFLFFTTLSAQQLKLEGSETLKADRFLGYDTYGNLFYELESVIHKTGPLGEFVFRDYGLGPIHSVDIINPLNVLVFYQDANTVVFLDNRLNEIERINLGTQALAINVDAATNTGNNRLWVFNVDTQQLETYNYRNQRQTIVSQPTAGEVLGMSSDFNYCYLLMEDGLHAFNVYGSALWSIPTQGMNQVVHQKRNVILASEEQIYLLNREQPELIQLEVPEIRLKDLQLTQEFLYIYDGDTIYRFTLTQPK</sequence>
<dbReference type="Proteomes" id="UP000239800">
    <property type="component" value="Unassembled WGS sequence"/>
</dbReference>
<dbReference type="EMBL" id="MQUB01000001">
    <property type="protein sequence ID" value="PQB05053.1"/>
    <property type="molecule type" value="Genomic_DNA"/>
</dbReference>
<protein>
    <submittedName>
        <fullName evidence="2">Uncharacterized protein</fullName>
    </submittedName>
</protein>
<reference evidence="2 3" key="1">
    <citation type="submission" date="2016-11" db="EMBL/GenBank/DDBJ databases">
        <title>Trade-off between light-utilization and light-protection in marine flavobacteria.</title>
        <authorList>
            <person name="Kumagai Y."/>
        </authorList>
    </citation>
    <scope>NUCLEOTIDE SEQUENCE [LARGE SCALE GENOMIC DNA]</scope>
    <source>
        <strain evidence="2 3">NBRC 107741</strain>
    </source>
</reference>
<evidence type="ECO:0000313" key="3">
    <source>
        <dbReference type="Proteomes" id="UP000239800"/>
    </source>
</evidence>
<proteinExistence type="predicted"/>
<accession>A0A2S7KR68</accession>
<name>A0A2S7KR68_9FLAO</name>
<dbReference type="RefSeq" id="WP_104812985.1">
    <property type="nucleotide sequence ID" value="NZ_MQUB01000001.1"/>
</dbReference>
<evidence type="ECO:0000256" key="1">
    <source>
        <dbReference type="SAM" id="SignalP"/>
    </source>
</evidence>
<comment type="caution">
    <text evidence="2">The sequence shown here is derived from an EMBL/GenBank/DDBJ whole genome shotgun (WGS) entry which is preliminary data.</text>
</comment>
<dbReference type="OrthoDB" id="1143207at2"/>
<organism evidence="2 3">
    <name type="scientific">Aureitalea marina</name>
    <dbReference type="NCBI Taxonomy" id="930804"/>
    <lineage>
        <taxon>Bacteria</taxon>
        <taxon>Pseudomonadati</taxon>
        <taxon>Bacteroidota</taxon>
        <taxon>Flavobacteriia</taxon>
        <taxon>Flavobacteriales</taxon>
        <taxon>Flavobacteriaceae</taxon>
        <taxon>Aureitalea</taxon>
    </lineage>
</organism>
<keyword evidence="3" id="KW-1185">Reference proteome</keyword>
<evidence type="ECO:0000313" key="2">
    <source>
        <dbReference type="EMBL" id="PQB05053.1"/>
    </source>
</evidence>
<feature type="signal peptide" evidence="1">
    <location>
        <begin position="1"/>
        <end position="17"/>
    </location>
</feature>